<dbReference type="PROSITE" id="PS51257">
    <property type="entry name" value="PROKAR_LIPOPROTEIN"/>
    <property type="match status" value="1"/>
</dbReference>
<dbReference type="RefSeq" id="WP_025411658.1">
    <property type="nucleotide sequence ID" value="NZ_CP007128.1"/>
</dbReference>
<evidence type="ECO:0000256" key="2">
    <source>
        <dbReference type="SAM" id="SignalP"/>
    </source>
</evidence>
<feature type="chain" id="PRO_5004794351" evidence="2">
    <location>
        <begin position="21"/>
        <end position="450"/>
    </location>
</feature>
<dbReference type="KEGG" id="gba:J421_2651"/>
<evidence type="ECO:0000313" key="4">
    <source>
        <dbReference type="Proteomes" id="UP000019151"/>
    </source>
</evidence>
<reference evidence="3 4" key="1">
    <citation type="journal article" date="2014" name="Genome Announc.">
        <title>Genome Sequence and Methylome of Soil Bacterium Gemmatirosa kalamazoonensis KBS708T, a Member of the Rarely Cultivated Gemmatimonadetes Phylum.</title>
        <authorList>
            <person name="Debruyn J.M."/>
            <person name="Radosevich M."/>
            <person name="Wommack K.E."/>
            <person name="Polson S.W."/>
            <person name="Hauser L.J."/>
            <person name="Fawaz M.N."/>
            <person name="Korlach J."/>
            <person name="Tsai Y.C."/>
        </authorList>
    </citation>
    <scope>NUCLEOTIDE SEQUENCE [LARGE SCALE GENOMIC DNA]</scope>
    <source>
        <strain evidence="3 4">KBS708</strain>
    </source>
</reference>
<dbReference type="eggNOG" id="COG0521">
    <property type="taxonomic scope" value="Bacteria"/>
</dbReference>
<evidence type="ECO:0000313" key="3">
    <source>
        <dbReference type="EMBL" id="AHG90188.1"/>
    </source>
</evidence>
<accession>W0RL98</accession>
<protein>
    <submittedName>
        <fullName evidence="3">SusD-like protein</fullName>
    </submittedName>
</protein>
<evidence type="ECO:0000256" key="1">
    <source>
        <dbReference type="SAM" id="MobiDB-lite"/>
    </source>
</evidence>
<dbReference type="InterPro" id="IPR011990">
    <property type="entry name" value="TPR-like_helical_dom_sf"/>
</dbReference>
<dbReference type="EMBL" id="CP007128">
    <property type="protein sequence ID" value="AHG90188.1"/>
    <property type="molecule type" value="Genomic_DNA"/>
</dbReference>
<gene>
    <name evidence="3" type="ORF">J421_2651</name>
</gene>
<dbReference type="HOGENOM" id="CLU_025928_3_0_0"/>
<dbReference type="STRING" id="861299.J421_2651"/>
<dbReference type="InterPro" id="IPR041662">
    <property type="entry name" value="SusD-like_2"/>
</dbReference>
<name>W0RL98_9BACT</name>
<dbReference type="OrthoDB" id="622163at2"/>
<dbReference type="Pfam" id="PF12741">
    <property type="entry name" value="SusD-like"/>
    <property type="match status" value="1"/>
</dbReference>
<feature type="compositionally biased region" description="Polar residues" evidence="1">
    <location>
        <begin position="418"/>
        <end position="437"/>
    </location>
</feature>
<keyword evidence="4" id="KW-1185">Reference proteome</keyword>
<keyword evidence="2" id="KW-0732">Signal</keyword>
<dbReference type="SUPFAM" id="SSF48452">
    <property type="entry name" value="TPR-like"/>
    <property type="match status" value="1"/>
</dbReference>
<sequence length="450" mass="47990">MHRYNRITTAAALVAAAALAGCGDDFLTGGELSTDPNRPSATTTKQTFVGVQSNLWAILGSDPSRLACIIVEGCAGTNAQYQALSESFSIDENTTNGFYTTIYAGGGLIDVRREQQLARAAADTLFLGIAQVQEGLLMGTAADIFGDVVYSAAYSGPNPKLDPQLTVYDSVQAVLSRAIVNLQAKSVTNVGPGSADLAYGGDRAAWTALAHTLKARFYLHTAEVRPAAYAQALSEARQGIQGPAGNFMATFSGNAGEENFLFQFVAVNRPGYLAPGPFIVNLLEQRNDPRLERYFQPDASDFADAYAYDPTTSMPLVTAQENLLIAAEAAFRTGDAASALTFLNGEQRVEGVPTTPASTTGNALLQAILTEKYIALYGTLEPWNDYKRTCFPNIAPPESARGKKFPARLLYDANERQTNTNIPPAQSQPARNANDPANATDPFGNKCLGQ</sequence>
<feature type="region of interest" description="Disordered" evidence="1">
    <location>
        <begin position="418"/>
        <end position="450"/>
    </location>
</feature>
<organism evidence="3 4">
    <name type="scientific">Gemmatirosa kalamazoonensis</name>
    <dbReference type="NCBI Taxonomy" id="861299"/>
    <lineage>
        <taxon>Bacteria</taxon>
        <taxon>Pseudomonadati</taxon>
        <taxon>Gemmatimonadota</taxon>
        <taxon>Gemmatimonadia</taxon>
        <taxon>Gemmatimonadales</taxon>
        <taxon>Gemmatimonadaceae</taxon>
        <taxon>Gemmatirosa</taxon>
    </lineage>
</organism>
<dbReference type="Pfam" id="PF12771">
    <property type="entry name" value="SusD-like_2"/>
    <property type="match status" value="1"/>
</dbReference>
<feature type="signal peptide" evidence="2">
    <location>
        <begin position="1"/>
        <end position="20"/>
    </location>
</feature>
<dbReference type="Gene3D" id="1.25.40.390">
    <property type="match status" value="1"/>
</dbReference>
<dbReference type="AlphaFoldDB" id="W0RL98"/>
<proteinExistence type="predicted"/>
<dbReference type="Proteomes" id="UP000019151">
    <property type="component" value="Chromosome"/>
</dbReference>
<dbReference type="InterPro" id="IPR024302">
    <property type="entry name" value="SusD-like"/>
</dbReference>
<dbReference type="InParanoid" id="W0RL98"/>